<feature type="compositionally biased region" description="Basic and acidic residues" evidence="1">
    <location>
        <begin position="12"/>
        <end position="27"/>
    </location>
</feature>
<gene>
    <name evidence="3" type="ORF">CPB83DRAFT_896609</name>
</gene>
<accession>A0A9P6JM74</accession>
<reference evidence="3" key="1">
    <citation type="submission" date="2020-11" db="EMBL/GenBank/DDBJ databases">
        <authorList>
            <consortium name="DOE Joint Genome Institute"/>
            <person name="Ahrendt S."/>
            <person name="Riley R."/>
            <person name="Andreopoulos W."/>
            <person name="Labutti K."/>
            <person name="Pangilinan J."/>
            <person name="Ruiz-Duenas F.J."/>
            <person name="Barrasa J.M."/>
            <person name="Sanchez-Garcia M."/>
            <person name="Camarero S."/>
            <person name="Miyauchi S."/>
            <person name="Serrano A."/>
            <person name="Linde D."/>
            <person name="Babiker R."/>
            <person name="Drula E."/>
            <person name="Ayuso-Fernandez I."/>
            <person name="Pacheco R."/>
            <person name="Padilla G."/>
            <person name="Ferreira P."/>
            <person name="Barriuso J."/>
            <person name="Kellner H."/>
            <person name="Castanera R."/>
            <person name="Alfaro M."/>
            <person name="Ramirez L."/>
            <person name="Pisabarro A.G."/>
            <person name="Kuo A."/>
            <person name="Tritt A."/>
            <person name="Lipzen A."/>
            <person name="He G."/>
            <person name="Yan M."/>
            <person name="Ng V."/>
            <person name="Cullen D."/>
            <person name="Martin F."/>
            <person name="Rosso M.-N."/>
            <person name="Henrissat B."/>
            <person name="Hibbett D."/>
            <person name="Martinez A.T."/>
            <person name="Grigoriev I.V."/>
        </authorList>
    </citation>
    <scope>NUCLEOTIDE SEQUENCE</scope>
    <source>
        <strain evidence="3">CBS 506.95</strain>
    </source>
</reference>
<feature type="domain" description="DUF6699" evidence="2">
    <location>
        <begin position="120"/>
        <end position="243"/>
    </location>
</feature>
<protein>
    <recommendedName>
        <fullName evidence="2">DUF6699 domain-containing protein</fullName>
    </recommendedName>
</protein>
<dbReference type="AlphaFoldDB" id="A0A9P6JM74"/>
<dbReference type="InterPro" id="IPR046522">
    <property type="entry name" value="DUF6699"/>
</dbReference>
<comment type="caution">
    <text evidence="3">The sequence shown here is derived from an EMBL/GenBank/DDBJ whole genome shotgun (WGS) entry which is preliminary data.</text>
</comment>
<dbReference type="EMBL" id="MU157878">
    <property type="protein sequence ID" value="KAF9525856.1"/>
    <property type="molecule type" value="Genomic_DNA"/>
</dbReference>
<evidence type="ECO:0000313" key="4">
    <source>
        <dbReference type="Proteomes" id="UP000807306"/>
    </source>
</evidence>
<organism evidence="3 4">
    <name type="scientific">Crepidotus variabilis</name>
    <dbReference type="NCBI Taxonomy" id="179855"/>
    <lineage>
        <taxon>Eukaryota</taxon>
        <taxon>Fungi</taxon>
        <taxon>Dikarya</taxon>
        <taxon>Basidiomycota</taxon>
        <taxon>Agaricomycotina</taxon>
        <taxon>Agaricomycetes</taxon>
        <taxon>Agaricomycetidae</taxon>
        <taxon>Agaricales</taxon>
        <taxon>Agaricineae</taxon>
        <taxon>Crepidotaceae</taxon>
        <taxon>Crepidotus</taxon>
    </lineage>
</organism>
<feature type="region of interest" description="Disordered" evidence="1">
    <location>
        <begin position="1"/>
        <end position="79"/>
    </location>
</feature>
<proteinExistence type="predicted"/>
<evidence type="ECO:0000313" key="3">
    <source>
        <dbReference type="EMBL" id="KAF9525856.1"/>
    </source>
</evidence>
<name>A0A9P6JM74_9AGAR</name>
<evidence type="ECO:0000256" key="1">
    <source>
        <dbReference type="SAM" id="MobiDB-lite"/>
    </source>
</evidence>
<sequence length="261" mass="29361">MDSPTRSRSKTVRFDPHDTQYTYEREPSSSPQLSDGQLEVEVDTLNSHSPPNWVISSTPSPTHSVSTIDTDGPQTPLSAGPSNLFYTSLEAKDGPLRRGSPPKYNGRVWLHPVIATAPIPWDVCDRPSAVIADIKIYGHEDGVIRNPSQSPYFNIIHPRLPSWPLRIDLRKGGLLTLESLYTILFNYLNEPLKNVDLSQQSKGKAIYDAFVKRCKARGLDPRQDAIRRIDFTCGQRIFYGLREVEEDPMSYELVLLPEAVS</sequence>
<evidence type="ECO:0000259" key="2">
    <source>
        <dbReference type="Pfam" id="PF20415"/>
    </source>
</evidence>
<keyword evidence="4" id="KW-1185">Reference proteome</keyword>
<dbReference type="Pfam" id="PF20415">
    <property type="entry name" value="DUF6699"/>
    <property type="match status" value="1"/>
</dbReference>
<feature type="compositionally biased region" description="Low complexity" evidence="1">
    <location>
        <begin position="54"/>
        <end position="68"/>
    </location>
</feature>
<dbReference type="Proteomes" id="UP000807306">
    <property type="component" value="Unassembled WGS sequence"/>
</dbReference>